<keyword evidence="1" id="KW-0812">Transmembrane</keyword>
<feature type="transmembrane region" description="Helical" evidence="1">
    <location>
        <begin position="125"/>
        <end position="146"/>
    </location>
</feature>
<evidence type="ECO:0000313" key="3">
    <source>
        <dbReference type="Proteomes" id="UP000240493"/>
    </source>
</evidence>
<sequence>MAIDGRFLDAGDDYLVGSCHFPCLGRNLPLVLPMPLLHPPPAYCGRWKLGCPCLSYCCKLDIIVEIRNQRVEGVPHTDLQEKMLICSGAQYGSFPFLSLSFSLLISHLCCSIFASSFSFPVPSCLSFFLSFFLSISILLCPSLLLVHSMGEIDGKQRD</sequence>
<dbReference type="Proteomes" id="UP000240493">
    <property type="component" value="Unassembled WGS sequence"/>
</dbReference>
<organism evidence="2 3">
    <name type="scientific">Trichoderma asperellum (strain ATCC 204424 / CBS 433.97 / NBRC 101777)</name>
    <dbReference type="NCBI Taxonomy" id="1042311"/>
    <lineage>
        <taxon>Eukaryota</taxon>
        <taxon>Fungi</taxon>
        <taxon>Dikarya</taxon>
        <taxon>Ascomycota</taxon>
        <taxon>Pezizomycotina</taxon>
        <taxon>Sordariomycetes</taxon>
        <taxon>Hypocreomycetidae</taxon>
        <taxon>Hypocreales</taxon>
        <taxon>Hypocreaceae</taxon>
        <taxon>Trichoderma</taxon>
    </lineage>
</organism>
<evidence type="ECO:0000256" key="1">
    <source>
        <dbReference type="SAM" id="Phobius"/>
    </source>
</evidence>
<reference evidence="2 3" key="1">
    <citation type="submission" date="2016-07" db="EMBL/GenBank/DDBJ databases">
        <title>Multiple horizontal gene transfer events from other fungi enriched the ability of initially mycotrophic Trichoderma (Ascomycota) to feed on dead plant biomass.</title>
        <authorList>
            <consortium name="DOE Joint Genome Institute"/>
            <person name="Aerts A."/>
            <person name="Atanasova L."/>
            <person name="Chenthamara K."/>
            <person name="Zhang J."/>
            <person name="Grujic M."/>
            <person name="Henrissat B."/>
            <person name="Kuo A."/>
            <person name="Salamov A."/>
            <person name="Lipzen A."/>
            <person name="Labutti K."/>
            <person name="Barry K."/>
            <person name="Miao Y."/>
            <person name="Rahimi M.J."/>
            <person name="Shen Q."/>
            <person name="Grigoriev I.V."/>
            <person name="Kubicek C.P."/>
            <person name="Druzhinina I.S."/>
        </authorList>
    </citation>
    <scope>NUCLEOTIDE SEQUENCE [LARGE SCALE GENOMIC DNA]</scope>
    <source>
        <strain evidence="2 3">CBS 433.97</strain>
    </source>
</reference>
<evidence type="ECO:0000313" key="2">
    <source>
        <dbReference type="EMBL" id="PTB38903.1"/>
    </source>
</evidence>
<accession>A0A2T3Z275</accession>
<gene>
    <name evidence="2" type="ORF">M441DRAFT_240998</name>
</gene>
<proteinExistence type="predicted"/>
<feature type="transmembrane region" description="Helical" evidence="1">
    <location>
        <begin position="96"/>
        <end position="119"/>
    </location>
</feature>
<protein>
    <submittedName>
        <fullName evidence="2">Uncharacterized protein</fullName>
    </submittedName>
</protein>
<dbReference type="AlphaFoldDB" id="A0A2T3Z275"/>
<name>A0A2T3Z275_TRIA4</name>
<keyword evidence="1" id="KW-0472">Membrane</keyword>
<keyword evidence="1" id="KW-1133">Transmembrane helix</keyword>
<keyword evidence="3" id="KW-1185">Reference proteome</keyword>
<dbReference type="EMBL" id="KZ679265">
    <property type="protein sequence ID" value="PTB38903.1"/>
    <property type="molecule type" value="Genomic_DNA"/>
</dbReference>